<organism evidence="4 7">
    <name type="scientific">Staphylococcus devriesei</name>
    <dbReference type="NCBI Taxonomy" id="586733"/>
    <lineage>
        <taxon>Bacteria</taxon>
        <taxon>Bacillati</taxon>
        <taxon>Bacillota</taxon>
        <taxon>Bacilli</taxon>
        <taxon>Bacillales</taxon>
        <taxon>Staphylococcaceae</taxon>
        <taxon>Staphylococcus</taxon>
    </lineage>
</organism>
<dbReference type="EMBL" id="PYZL01000093">
    <property type="protein sequence ID" value="PTE70993.1"/>
    <property type="molecule type" value="Genomic_DNA"/>
</dbReference>
<feature type="transmembrane region" description="Helical" evidence="1">
    <location>
        <begin position="64"/>
        <end position="85"/>
    </location>
</feature>
<name>A0A2K4DT45_9STAP</name>
<dbReference type="Proteomes" id="UP000242088">
    <property type="component" value="Unassembled WGS sequence"/>
</dbReference>
<accession>A0A2K4DT45</accession>
<sequence>MQKLVKKSAKISLIFGVLFFLLNYFSAHHDTIGPLSIRSLIATVAFFILYIVVFSIFNSDERKLKFGITLPIALVVFLIIGGLFFTVKISLISGLIVGIIAGFIWEWMEKRNGGTK</sequence>
<dbReference type="EMBL" id="PYZI01000006">
    <property type="protein sequence ID" value="PTF13994.1"/>
    <property type="molecule type" value="Genomic_DNA"/>
</dbReference>
<evidence type="ECO:0000256" key="1">
    <source>
        <dbReference type="SAM" id="Phobius"/>
    </source>
</evidence>
<keyword evidence="5" id="KW-1185">Reference proteome</keyword>
<comment type="caution">
    <text evidence="4">The sequence shown here is derived from an EMBL/GenBank/DDBJ whole genome shotgun (WGS) entry which is preliminary data.</text>
</comment>
<evidence type="ECO:0000313" key="7">
    <source>
        <dbReference type="Proteomes" id="UP000243350"/>
    </source>
</evidence>
<dbReference type="AlphaFoldDB" id="A0A2K4DT45"/>
<evidence type="ECO:0000313" key="4">
    <source>
        <dbReference type="EMBL" id="PTF16853.1"/>
    </source>
</evidence>
<dbReference type="RefSeq" id="WP_103165734.1">
    <property type="nucleotide sequence ID" value="NZ_CP130489.1"/>
</dbReference>
<evidence type="ECO:0000313" key="3">
    <source>
        <dbReference type="EMBL" id="PTF13994.1"/>
    </source>
</evidence>
<reference evidence="3" key="2">
    <citation type="submission" date="2018-03" db="EMBL/GenBank/DDBJ databases">
        <authorList>
            <person name="Naushad S."/>
        </authorList>
    </citation>
    <scope>NUCLEOTIDE SEQUENCE</scope>
    <source>
        <strain evidence="3">SNUC 1409</strain>
    </source>
</reference>
<dbReference type="GeneID" id="48887257"/>
<feature type="transmembrane region" description="Helical" evidence="1">
    <location>
        <begin position="37"/>
        <end position="57"/>
    </location>
</feature>
<reference evidence="4" key="3">
    <citation type="submission" date="2018-03" db="EMBL/GenBank/DDBJ databases">
        <authorList>
            <person name="Keele B.F."/>
        </authorList>
    </citation>
    <scope>NUCLEOTIDE SEQUENCE</scope>
    <source>
        <strain evidence="4">SNUC 4143</strain>
        <strain evidence="2">SNUC 761</strain>
    </source>
</reference>
<feature type="transmembrane region" description="Helical" evidence="1">
    <location>
        <begin position="91"/>
        <end position="108"/>
    </location>
</feature>
<dbReference type="OrthoDB" id="2413616at2"/>
<gene>
    <name evidence="2" type="ORF">BUY44_10315</name>
    <name evidence="3" type="ORF">BUY47_06445</name>
    <name evidence="4" type="ORF">BUY48_00225</name>
</gene>
<keyword evidence="1" id="KW-0472">Membrane</keyword>
<dbReference type="EMBL" id="PYZH01000001">
    <property type="protein sequence ID" value="PTF16853.1"/>
    <property type="molecule type" value="Genomic_DNA"/>
</dbReference>
<evidence type="ECO:0000313" key="5">
    <source>
        <dbReference type="Proteomes" id="UP000242088"/>
    </source>
</evidence>
<dbReference type="Proteomes" id="UP000243350">
    <property type="component" value="Unassembled WGS sequence"/>
</dbReference>
<proteinExistence type="predicted"/>
<keyword evidence="1" id="KW-0812">Transmembrane</keyword>
<evidence type="ECO:0000313" key="6">
    <source>
        <dbReference type="Proteomes" id="UP000242547"/>
    </source>
</evidence>
<keyword evidence="1" id="KW-1133">Transmembrane helix</keyword>
<protein>
    <submittedName>
        <fullName evidence="4">Uncharacterized protein</fullName>
    </submittedName>
</protein>
<evidence type="ECO:0000313" key="2">
    <source>
        <dbReference type="EMBL" id="PTE70993.1"/>
    </source>
</evidence>
<reference evidence="5 6" key="1">
    <citation type="journal article" date="2016" name="Front. Microbiol.">
        <title>Comprehensive Phylogenetic Analysis of Bovine Non-aureus Staphylococci Species Based on Whole-Genome Sequencing.</title>
        <authorList>
            <person name="Naushad S."/>
            <person name="Barkema H.W."/>
            <person name="Luby C."/>
            <person name="Condas L.A."/>
            <person name="Nobrega D.B."/>
            <person name="Carson D.A."/>
            <person name="De Buck J."/>
        </authorList>
    </citation>
    <scope>NUCLEOTIDE SEQUENCE [LARGE SCALE GENOMIC DNA]</scope>
    <source>
        <strain evidence="3 5">SNUC 1409</strain>
        <strain evidence="4 7">SNUC 4143</strain>
        <strain evidence="2 6">SNUC 761</strain>
    </source>
</reference>
<dbReference type="Proteomes" id="UP000242547">
    <property type="component" value="Unassembled WGS sequence"/>
</dbReference>